<dbReference type="AlphaFoldDB" id="H9BA19"/>
<name>H9BA19_EIMTE</name>
<feature type="region of interest" description="Disordered" evidence="1">
    <location>
        <begin position="234"/>
        <end position="254"/>
    </location>
</feature>
<dbReference type="InterPro" id="IPR021288">
    <property type="entry name" value="Surface_antigen"/>
</dbReference>
<evidence type="ECO:0008006" key="3">
    <source>
        <dbReference type="Google" id="ProtNLM"/>
    </source>
</evidence>
<dbReference type="VEuPathDB" id="ToxoDB:ETH2_1144200"/>
<organism evidence="2">
    <name type="scientific">Eimeria tenella</name>
    <name type="common">Coccidian parasite</name>
    <dbReference type="NCBI Taxonomy" id="5802"/>
    <lineage>
        <taxon>Eukaryota</taxon>
        <taxon>Sar</taxon>
        <taxon>Alveolata</taxon>
        <taxon>Apicomplexa</taxon>
        <taxon>Conoidasida</taxon>
        <taxon>Coccidia</taxon>
        <taxon>Eucoccidiorida</taxon>
        <taxon>Eimeriorina</taxon>
        <taxon>Eimeriidae</taxon>
        <taxon>Eimeria</taxon>
    </lineage>
</organism>
<evidence type="ECO:0000313" key="2">
    <source>
        <dbReference type="EMBL" id="AET50829.1"/>
    </source>
</evidence>
<accession>H9BA19</accession>
<dbReference type="VEuPathDB" id="ToxoDB:ETH_00010860"/>
<proteinExistence type="evidence at transcript level"/>
<protein>
    <recommendedName>
        <fullName evidence="3">SAG family member</fullName>
    </recommendedName>
</protein>
<reference evidence="2" key="1">
    <citation type="journal article" date="2012" name="BMC Genomics">
        <title>Characterisation of full-length cDNA sequences provides insights into the Eimeria tenella transcriptome.</title>
        <authorList>
            <person name="Amiruddin N."/>
            <person name="Lee X.W."/>
            <person name="Blake D.P."/>
            <person name="Suzuki Y."/>
            <person name="Tay Y.L."/>
            <person name="Lim L.S."/>
            <person name="Tomley F.M."/>
            <person name="Watanabe J."/>
            <person name="Sugimoto C."/>
            <person name="Wan K.L."/>
        </authorList>
    </citation>
    <scope>NUCLEOTIDE SEQUENCE</scope>
    <source>
        <strain evidence="2">Houghton</strain>
    </source>
</reference>
<sequence>MRTTDFILLFDKLIEFEGGAERAAGEAAASRLFLNGEAVSPTSFKISSLGPFNAGLPFHFPKMIRLVIVSLAAVLAFCEHGTASAATTGKAETLDCLTEMNEARAAAGLAGFEKAAKEGQVLPEYSTEERQIVASDLWNEICQNLVGEESKPKETLKLVGTPAHYLGEKNCEAAVEYWNEGFSLFKNEIPPAYTASSSRDVYNDKAVSFVALYSPKESPVASCAFVTCTTPGANATAPPAQPEDPDSGPSRSLQEESKITTAVMCLINPEALDPNEAPFTEDEWKKIVRALGSSGISPVTPSLTLGVILATFAYGLV</sequence>
<dbReference type="EMBL" id="JN987606">
    <property type="protein sequence ID" value="AET50829.1"/>
    <property type="molecule type" value="mRNA"/>
</dbReference>
<evidence type="ECO:0000256" key="1">
    <source>
        <dbReference type="SAM" id="MobiDB-lite"/>
    </source>
</evidence>
<dbReference type="Pfam" id="PF11054">
    <property type="entry name" value="Surface_antigen"/>
    <property type="match status" value="1"/>
</dbReference>